<dbReference type="Pfam" id="PF06527">
    <property type="entry name" value="TniQ"/>
    <property type="match status" value="1"/>
</dbReference>
<evidence type="ECO:0000259" key="1">
    <source>
        <dbReference type="Pfam" id="PF06527"/>
    </source>
</evidence>
<dbReference type="RefSeq" id="WP_114340303.1">
    <property type="nucleotide sequence ID" value="NZ_QFWQ01000001.1"/>
</dbReference>
<dbReference type="Proteomes" id="UP000252387">
    <property type="component" value="Unassembled WGS sequence"/>
</dbReference>
<accession>A0A368KKR7</accession>
<organism evidence="2 3">
    <name type="scientific">Rhodanobacter denitrificans</name>
    <dbReference type="NCBI Taxonomy" id="666685"/>
    <lineage>
        <taxon>Bacteria</taxon>
        <taxon>Pseudomonadati</taxon>
        <taxon>Pseudomonadota</taxon>
        <taxon>Gammaproteobacteria</taxon>
        <taxon>Lysobacterales</taxon>
        <taxon>Rhodanobacteraceae</taxon>
        <taxon>Rhodanobacter</taxon>
    </lineage>
</organism>
<name>A0A368KKR7_9GAMM</name>
<evidence type="ECO:0000313" key="2">
    <source>
        <dbReference type="EMBL" id="RCS31565.1"/>
    </source>
</evidence>
<dbReference type="OrthoDB" id="6057246at2"/>
<reference evidence="2 3" key="1">
    <citation type="submission" date="2018-05" db="EMBL/GenBank/DDBJ databases">
        <title>Draft genome sequence of Rhodanobacter denitrificans Yn1 isolated from gold copper mine.</title>
        <authorList>
            <person name="Yang N."/>
            <person name="Mazhar H.S."/>
            <person name="Rensing C."/>
        </authorList>
    </citation>
    <scope>NUCLEOTIDE SEQUENCE [LARGE SCALE GENOMIC DNA]</scope>
    <source>
        <strain evidence="2 3">Yn1</strain>
    </source>
</reference>
<comment type="caution">
    <text evidence="2">The sequence shown here is derived from an EMBL/GenBank/DDBJ whole genome shotgun (WGS) entry which is preliminary data.</text>
</comment>
<feature type="domain" description="TniQ" evidence="1">
    <location>
        <begin position="39"/>
        <end position="159"/>
    </location>
</feature>
<dbReference type="InterPro" id="IPR009492">
    <property type="entry name" value="TniQ"/>
</dbReference>
<gene>
    <name evidence="2" type="ORF">DEO45_00135</name>
</gene>
<proteinExistence type="predicted"/>
<evidence type="ECO:0000313" key="3">
    <source>
        <dbReference type="Proteomes" id="UP000252387"/>
    </source>
</evidence>
<keyword evidence="3" id="KW-1185">Reference proteome</keyword>
<dbReference type="EMBL" id="QFWQ01000001">
    <property type="protein sequence ID" value="RCS31565.1"/>
    <property type="molecule type" value="Genomic_DNA"/>
</dbReference>
<sequence>MGCSFPRNTGLPNPSLSRTVDRQIWRKRKGGGPFIYCDRPQDGESLSSWLDRNVQRYGLTRQAAVRSTGARFERAWDFDAFDCWEARRPFFDATGLQWSDLAPFASPVPEREWLLHHSCRRHYCPRCFEDDLRQHKTPYFRLGWAHVLITHCAIHGTPLFEWLHTHSDGSRILPPAWINDPSSKHVDASGRLPMDLLAVDTLIDGLRRHPQSKEVLDTLKIFERACLDYEPYRASAGRSSSGAEDMGSVCRALVLVLRRVGGPKEFHWIARDLCPDFFDRKYLSFNHNALPRATRQLAWRFGVRCLSDMPTRRAALWVVAHTFSRLSPKTKLRNGGYAPPGHCPGWLEAMSTVIGSREQVKAALQNQPSRHLLEPRHYSSADGPPPHFW</sequence>
<protein>
    <recommendedName>
        <fullName evidence="1">TniQ domain-containing protein</fullName>
    </recommendedName>
</protein>
<dbReference type="AlphaFoldDB" id="A0A368KKR7"/>